<dbReference type="InterPro" id="IPR036397">
    <property type="entry name" value="RNaseH_sf"/>
</dbReference>
<dbReference type="OrthoDB" id="45690at2759"/>
<dbReference type="CDD" id="cd09272">
    <property type="entry name" value="RNase_HI_RT_Ty1"/>
    <property type="match status" value="1"/>
</dbReference>
<keyword evidence="2" id="KW-1185">Reference proteome</keyword>
<dbReference type="GO" id="GO:0003676">
    <property type="term" value="F:nucleic acid binding"/>
    <property type="evidence" value="ECO:0007669"/>
    <property type="project" value="InterPro"/>
</dbReference>
<accession>A0A1E7FQL4</accession>
<organism evidence="1 2">
    <name type="scientific">Fragilariopsis cylindrus CCMP1102</name>
    <dbReference type="NCBI Taxonomy" id="635003"/>
    <lineage>
        <taxon>Eukaryota</taxon>
        <taxon>Sar</taxon>
        <taxon>Stramenopiles</taxon>
        <taxon>Ochrophyta</taxon>
        <taxon>Bacillariophyta</taxon>
        <taxon>Bacillariophyceae</taxon>
        <taxon>Bacillariophycidae</taxon>
        <taxon>Bacillariales</taxon>
        <taxon>Bacillariaceae</taxon>
        <taxon>Fragilariopsis</taxon>
    </lineage>
</organism>
<dbReference type="InParanoid" id="A0A1E7FQL4"/>
<evidence type="ECO:0008006" key="3">
    <source>
        <dbReference type="Google" id="ProtNLM"/>
    </source>
</evidence>
<dbReference type="InterPro" id="IPR012337">
    <property type="entry name" value="RNaseH-like_sf"/>
</dbReference>
<dbReference type="AlphaFoldDB" id="A0A1E7FQL4"/>
<protein>
    <recommendedName>
        <fullName evidence="3">Integrase catalytic domain-containing protein</fullName>
    </recommendedName>
</protein>
<evidence type="ECO:0000313" key="1">
    <source>
        <dbReference type="EMBL" id="OEU20461.1"/>
    </source>
</evidence>
<gene>
    <name evidence="1" type="ORF">FRACYDRAFT_181335</name>
</gene>
<name>A0A1E7FQL4_9STRA</name>
<dbReference type="Proteomes" id="UP000095751">
    <property type="component" value="Unassembled WGS sequence"/>
</dbReference>
<sequence length="1253" mass="142305">MLKATTYLSPSSNLYQQPHTPTVYRKQLVPCTPNANRRSLRVSFPSNLICGPTRKSAALKVCNVLIDRYPVTRGAIDSGATDHFLPTTYHRDNHQATSNGMKVKCANNSIMTSTSTDVLSLAKLPPLARTCHKFDDVSTPLLSVEKLCDNDLHVLFSQNKVTVTDKAPILTGTTAHTLPRVNALQRVNQINPIGNTAGMATAASAYEVQTVAALTNFFHMTLGSPSIPEWINCINNNWFKSWPGLSADRVRKHCTKKEQTTLGNQKMIKKNVRTSNIIDLSVRKERIELKKKLHDIGTFLIDGNDMKQLIAMDLPGRYPVTSARGHKYIMVMYDYDTNYINAVPIKSRKSSELVAAFKFCYDELKERGFTARVLRLDNEISTELIAAIREQNLEYQIVSPGDHRLNHAERAIQTFKSKLIAFREGADPSFPKNCWDLFVTQTVLAMNLMRPSRINPLISAYTLIHGEFDFNRTPMAPVGCKVIVHDRRGERGSWSNHGSHGFYIERAPHHYRNYTCYMRDTKQNRISNTVEFFPSQCSLPKVTPIDRLALVLQDLHQVLSQPPSDFPFLNQGTDLHTAITAIQKILCLQVDDTATKVPTSPVPPPRYTKPTKKALLLLPIRHHVPTNIHIPTAKSQRPKKVQRLNRYNRYPMVQQPQKPNKFSNGYSKAVEHLQPNFAFRASGAVWDDSLNKMAKYRDLINHKDPVIKNRWLQSGENEFARLFQGYGETEEVDVLDWIRKGDVPRNKQVTYPRYVVAVRPEKSEPYRTRITAGGDRIDYKGNVTTHTASMETIKMHWNSVVSTPGAKYCTADISNMYLCSLLPDEEYVRFKYDMIPPNIIKHYSLDKLVVNGFVYAKIKKAWYGLKQSGKIAHDDLVQHLEKYGYVKEKRTDGLFSHKERDINFTLVVDDFGIKYTDKADVEHLVTALRDKYPLKVDWKAEQYIGIHLKWNYIDREVICSMDGYVEQALKEFNHIIPKQLHSGPSKIDRPDYGAKVQYVKEDLTNNLDEDQIKFIQRVTGKFLFYARAIDDTMLHAINDIASSTANGTEATLAATRYFLNYAASNPNGQIIYRASDMILRIDSDAVYLVRPEARSGAGGYHYLGSKDGTLFNGPILVLAKIIKNVMASAAEAEVAGIYLNATEAVSERNCLIDMGHPQPPTPIKTDNTTARGIITGTIKQKRSKAIDMRFYWLKDRFEQKQFDYVWGPGIENLADYPTKHHSGKHHSTVRPIYLYIKNKSPKTIQGCVELLAR</sequence>
<proteinExistence type="predicted"/>
<dbReference type="EMBL" id="KV784354">
    <property type="protein sequence ID" value="OEU20461.1"/>
    <property type="molecule type" value="Genomic_DNA"/>
</dbReference>
<dbReference type="KEGG" id="fcy:FRACYDRAFT_181335"/>
<dbReference type="SUPFAM" id="SSF53098">
    <property type="entry name" value="Ribonuclease H-like"/>
    <property type="match status" value="1"/>
</dbReference>
<reference evidence="1 2" key="1">
    <citation type="submission" date="2016-09" db="EMBL/GenBank/DDBJ databases">
        <title>Extensive genetic diversity and differential bi-allelic expression allows diatom success in the polar Southern Ocean.</title>
        <authorList>
            <consortium name="DOE Joint Genome Institute"/>
            <person name="Mock T."/>
            <person name="Otillar R.P."/>
            <person name="Strauss J."/>
            <person name="Dupont C."/>
            <person name="Frickenhaus S."/>
            <person name="Maumus F."/>
            <person name="Mcmullan M."/>
            <person name="Sanges R."/>
            <person name="Schmutz J."/>
            <person name="Toseland A."/>
            <person name="Valas R."/>
            <person name="Veluchamy A."/>
            <person name="Ward B.J."/>
            <person name="Allen A."/>
            <person name="Barry K."/>
            <person name="Falciatore A."/>
            <person name="Ferrante M."/>
            <person name="Fortunato A.E."/>
            <person name="Gloeckner G."/>
            <person name="Gruber A."/>
            <person name="Hipkin R."/>
            <person name="Janech M."/>
            <person name="Kroth P."/>
            <person name="Leese F."/>
            <person name="Lindquist E."/>
            <person name="Lyon B.R."/>
            <person name="Martin J."/>
            <person name="Mayer C."/>
            <person name="Parker M."/>
            <person name="Quesneville H."/>
            <person name="Raymond J."/>
            <person name="Uhlig C."/>
            <person name="Valentin K.U."/>
            <person name="Worden A.Z."/>
            <person name="Armbrust E.V."/>
            <person name="Bowler C."/>
            <person name="Green B."/>
            <person name="Moulton V."/>
            <person name="Van Oosterhout C."/>
            <person name="Grigoriev I."/>
        </authorList>
    </citation>
    <scope>NUCLEOTIDE SEQUENCE [LARGE SCALE GENOMIC DNA]</scope>
    <source>
        <strain evidence="1 2">CCMP1102</strain>
    </source>
</reference>
<evidence type="ECO:0000313" key="2">
    <source>
        <dbReference type="Proteomes" id="UP000095751"/>
    </source>
</evidence>
<dbReference type="Gene3D" id="3.30.420.10">
    <property type="entry name" value="Ribonuclease H-like superfamily/Ribonuclease H"/>
    <property type="match status" value="1"/>
</dbReference>